<accession>A0AAX4KFD2</accession>
<evidence type="ECO:0000256" key="1">
    <source>
        <dbReference type="SAM" id="MobiDB-lite"/>
    </source>
</evidence>
<protein>
    <recommendedName>
        <fullName evidence="4">ASX DEUBAD domain-containing protein</fullName>
    </recommendedName>
</protein>
<evidence type="ECO:0008006" key="4">
    <source>
        <dbReference type="Google" id="ProtNLM"/>
    </source>
</evidence>
<dbReference type="AlphaFoldDB" id="A0AAX4KFD2"/>
<gene>
    <name evidence="2" type="ORF">V865_002815</name>
</gene>
<dbReference type="Proteomes" id="UP001358614">
    <property type="component" value="Chromosome 1"/>
</dbReference>
<dbReference type="KEGG" id="ker:91101619"/>
<name>A0AAX4KFD2_9TREE</name>
<dbReference type="RefSeq" id="XP_066082711.1">
    <property type="nucleotide sequence ID" value="XM_066226614.1"/>
</dbReference>
<keyword evidence="3" id="KW-1185">Reference proteome</keyword>
<dbReference type="GeneID" id="91101619"/>
<feature type="region of interest" description="Disordered" evidence="1">
    <location>
        <begin position="1"/>
        <end position="30"/>
    </location>
</feature>
<sequence>MAENALPLDPYSSDDNQEEDASEVARQERRVERENLISEYGWLTSSQRDVVRDPSASVGSAILAFSRDPPSFSRDWEEDSIWGVIDYDQLTTALQYKNLTTHTRDSLLAAPIQSFLDKRCRTKYALDCKSFVRFYSRGCPQSTRNFWLPRRESMNLDLNDSRLAEGTLRDQLASSQIGGIELSEEGMEIILEVIPDRTRAHAEDNWRLISDAHSRDLIWSSRRETLALEKENRMRLFNDWKIWRERGSRERWLDRQIEKGNWEHIAPWSSGKKEENSG</sequence>
<proteinExistence type="predicted"/>
<evidence type="ECO:0000313" key="3">
    <source>
        <dbReference type="Proteomes" id="UP001358614"/>
    </source>
</evidence>
<dbReference type="EMBL" id="CP144089">
    <property type="protein sequence ID" value="WWD04744.1"/>
    <property type="molecule type" value="Genomic_DNA"/>
</dbReference>
<organism evidence="2 3">
    <name type="scientific">Kwoniella europaea PYCC6329</name>
    <dbReference type="NCBI Taxonomy" id="1423913"/>
    <lineage>
        <taxon>Eukaryota</taxon>
        <taxon>Fungi</taxon>
        <taxon>Dikarya</taxon>
        <taxon>Basidiomycota</taxon>
        <taxon>Agaricomycotina</taxon>
        <taxon>Tremellomycetes</taxon>
        <taxon>Tremellales</taxon>
        <taxon>Cryptococcaceae</taxon>
        <taxon>Kwoniella</taxon>
    </lineage>
</organism>
<evidence type="ECO:0000313" key="2">
    <source>
        <dbReference type="EMBL" id="WWD04744.1"/>
    </source>
</evidence>
<reference evidence="2 3" key="1">
    <citation type="submission" date="2024-01" db="EMBL/GenBank/DDBJ databases">
        <title>Comparative genomics of Cryptococcus and Kwoniella reveals pathogenesis evolution and contrasting modes of karyotype evolution via chromosome fusion or intercentromeric recombination.</title>
        <authorList>
            <person name="Coelho M.A."/>
            <person name="David-Palma M."/>
            <person name="Shea T."/>
            <person name="Bowers K."/>
            <person name="McGinley-Smith S."/>
            <person name="Mohammad A.W."/>
            <person name="Gnirke A."/>
            <person name="Yurkov A.M."/>
            <person name="Nowrousian M."/>
            <person name="Sun S."/>
            <person name="Cuomo C.A."/>
            <person name="Heitman J."/>
        </authorList>
    </citation>
    <scope>NUCLEOTIDE SEQUENCE [LARGE SCALE GENOMIC DNA]</scope>
    <source>
        <strain evidence="2 3">PYCC6329</strain>
    </source>
</reference>